<gene>
    <name evidence="6" type="ORF">ZOSMA_9G00740</name>
</gene>
<keyword evidence="7" id="KW-1185">Reference proteome</keyword>
<keyword evidence="5" id="KW-0472">Membrane</keyword>
<dbReference type="CDD" id="cd18825">
    <property type="entry name" value="GH43_CtGH43-like"/>
    <property type="match status" value="1"/>
</dbReference>
<dbReference type="Pfam" id="PF04616">
    <property type="entry name" value="Glyco_hydro_43"/>
    <property type="match status" value="1"/>
</dbReference>
<dbReference type="Proteomes" id="UP000036987">
    <property type="component" value="Unassembled WGS sequence"/>
</dbReference>
<dbReference type="EMBL" id="LFYR01002228">
    <property type="protein sequence ID" value="KMZ55971.1"/>
    <property type="molecule type" value="Genomic_DNA"/>
</dbReference>
<keyword evidence="5" id="KW-1133">Transmembrane helix</keyword>
<dbReference type="STRING" id="29655.A0A0K9NGS0"/>
<keyword evidence="5" id="KW-0812">Transmembrane</keyword>
<dbReference type="InterPro" id="IPR023296">
    <property type="entry name" value="Glyco_hydro_beta-prop_sf"/>
</dbReference>
<dbReference type="GO" id="GO:0010406">
    <property type="term" value="P:classical arabinogalactan protein metabolic process"/>
    <property type="evidence" value="ECO:0000318"/>
    <property type="project" value="GO_Central"/>
</dbReference>
<evidence type="ECO:0000256" key="3">
    <source>
        <dbReference type="ARBA" id="ARBA00023295"/>
    </source>
</evidence>
<reference evidence="7" key="1">
    <citation type="journal article" date="2016" name="Nature">
        <title>The genome of the seagrass Zostera marina reveals angiosperm adaptation to the sea.</title>
        <authorList>
            <person name="Olsen J.L."/>
            <person name="Rouze P."/>
            <person name="Verhelst B."/>
            <person name="Lin Y.-C."/>
            <person name="Bayer T."/>
            <person name="Collen J."/>
            <person name="Dattolo E."/>
            <person name="De Paoli E."/>
            <person name="Dittami S."/>
            <person name="Maumus F."/>
            <person name="Michel G."/>
            <person name="Kersting A."/>
            <person name="Lauritano C."/>
            <person name="Lohaus R."/>
            <person name="Toepel M."/>
            <person name="Tonon T."/>
            <person name="Vanneste K."/>
            <person name="Amirebrahimi M."/>
            <person name="Brakel J."/>
            <person name="Bostroem C."/>
            <person name="Chovatia M."/>
            <person name="Grimwood J."/>
            <person name="Jenkins J.W."/>
            <person name="Jueterbock A."/>
            <person name="Mraz A."/>
            <person name="Stam W.T."/>
            <person name="Tice H."/>
            <person name="Bornberg-Bauer E."/>
            <person name="Green P.J."/>
            <person name="Pearson G.A."/>
            <person name="Procaccini G."/>
            <person name="Duarte C.M."/>
            <person name="Schmutz J."/>
            <person name="Reusch T.B.H."/>
            <person name="Van de Peer Y."/>
        </authorList>
    </citation>
    <scope>NUCLEOTIDE SEQUENCE [LARGE SCALE GENOMIC DNA]</scope>
    <source>
        <strain evidence="7">cv. Finnish</strain>
    </source>
</reference>
<dbReference type="Gene3D" id="2.115.10.20">
    <property type="entry name" value="Glycosyl hydrolase domain, family 43"/>
    <property type="match status" value="1"/>
</dbReference>
<feature type="transmembrane region" description="Helical" evidence="5">
    <location>
        <begin position="21"/>
        <end position="45"/>
    </location>
</feature>
<protein>
    <submittedName>
        <fullName evidence="6">Exo-beta-1,3-galactanase, family GH43</fullName>
    </submittedName>
</protein>
<accession>A0A0K9NGS0</accession>
<evidence type="ECO:0000256" key="2">
    <source>
        <dbReference type="ARBA" id="ARBA00022801"/>
    </source>
</evidence>
<dbReference type="OrthoDB" id="9970295at2759"/>
<dbReference type="PANTHER" id="PTHR22925:SF3">
    <property type="entry name" value="GLYCOSYL HYDROLASE FAMILY PROTEIN 43"/>
    <property type="match status" value="1"/>
</dbReference>
<evidence type="ECO:0000313" key="7">
    <source>
        <dbReference type="Proteomes" id="UP000036987"/>
    </source>
</evidence>
<comment type="similarity">
    <text evidence="1 4">Belongs to the glycosyl hydrolase 43 family.</text>
</comment>
<keyword evidence="2 4" id="KW-0378">Hydrolase</keyword>
<dbReference type="GO" id="GO:0005794">
    <property type="term" value="C:Golgi apparatus"/>
    <property type="evidence" value="ECO:0000318"/>
    <property type="project" value="GO_Central"/>
</dbReference>
<evidence type="ECO:0000313" key="6">
    <source>
        <dbReference type="EMBL" id="KMZ55971.1"/>
    </source>
</evidence>
<dbReference type="SUPFAM" id="SSF75005">
    <property type="entry name" value="Arabinanase/levansucrase/invertase"/>
    <property type="match status" value="1"/>
</dbReference>
<evidence type="ECO:0000256" key="5">
    <source>
        <dbReference type="SAM" id="Phobius"/>
    </source>
</evidence>
<dbReference type="GO" id="GO:0005975">
    <property type="term" value="P:carbohydrate metabolic process"/>
    <property type="evidence" value="ECO:0007669"/>
    <property type="project" value="InterPro"/>
</dbReference>
<dbReference type="InterPro" id="IPR006710">
    <property type="entry name" value="Glyco_hydro_43"/>
</dbReference>
<dbReference type="AlphaFoldDB" id="A0A0K9NGS0"/>
<dbReference type="GO" id="GO:0004565">
    <property type="term" value="F:beta-galactosidase activity"/>
    <property type="evidence" value="ECO:0000318"/>
    <property type="project" value="GO_Central"/>
</dbReference>
<keyword evidence="3 4" id="KW-0326">Glycosidase</keyword>
<name>A0A0K9NGS0_ZOSMR</name>
<sequence>MKLLKNRKPFDLCSSNLGTRFCICKIIWALVGLILIFHVHSIIIYKSNTNSKVSVSVTIGDKELKVVEEEPMFMLPPRRKHSPHAVKRIGGRVKKHQHQHPTVIDEFLDESSKLRPFFFPDRRPPNDTLYYYPGERWVDTDGNLIQAHGGGVLVVENTYYWYGENKDGRTYHAHSKSLARVDIIGVNCYSSNDLRTWKNEGVVLPAEKTNQTHDLYTLNVLERPKVIFNDETSQYVMWMHIDNANYTKASIGVAVSEKPTGPFKYLYSKRPNGFDSRDMTIFKDDNGLGYLIYSSDGNNDLRITLLTNDYLDVTTVMRKTLVGRRREAPAVFKHQNTYYMITSGCSGWAPNRAMAHAADSMLGPWETLGNPCVGGNLMFRMTTFFSQGTFVVPLPGVSDSFVFMADRWNPADLKDSRYVWLPLTVGGLPDAPLEYDFAFPLWSRITIYWHKKWKLPNQTQL</sequence>
<organism evidence="6 7">
    <name type="scientific">Zostera marina</name>
    <name type="common">Eelgrass</name>
    <dbReference type="NCBI Taxonomy" id="29655"/>
    <lineage>
        <taxon>Eukaryota</taxon>
        <taxon>Viridiplantae</taxon>
        <taxon>Streptophyta</taxon>
        <taxon>Embryophyta</taxon>
        <taxon>Tracheophyta</taxon>
        <taxon>Spermatophyta</taxon>
        <taxon>Magnoliopsida</taxon>
        <taxon>Liliopsida</taxon>
        <taxon>Zosteraceae</taxon>
        <taxon>Zostera</taxon>
    </lineage>
</organism>
<evidence type="ECO:0000256" key="4">
    <source>
        <dbReference type="RuleBase" id="RU361187"/>
    </source>
</evidence>
<comment type="caution">
    <text evidence="6">The sequence shown here is derived from an EMBL/GenBank/DDBJ whole genome shotgun (WGS) entry which is preliminary data.</text>
</comment>
<dbReference type="PANTHER" id="PTHR22925">
    <property type="entry name" value="GLYCOSYL HYDROLASE 43 FAMILY MEMBER"/>
    <property type="match status" value="1"/>
</dbReference>
<evidence type="ECO:0000256" key="1">
    <source>
        <dbReference type="ARBA" id="ARBA00009865"/>
    </source>
</evidence>
<proteinExistence type="inferred from homology"/>
<dbReference type="OMA" id="KNLWSWT"/>